<dbReference type="OrthoDB" id="2348945at2759"/>
<reference evidence="2 3" key="1">
    <citation type="submission" date="2016-06" db="EMBL/GenBank/DDBJ databases">
        <title>Evolution of pathogenesis and genome organization in the Tremellales.</title>
        <authorList>
            <person name="Cuomo C."/>
            <person name="Litvintseva A."/>
            <person name="Heitman J."/>
            <person name="Chen Y."/>
            <person name="Sun S."/>
            <person name="Springer D."/>
            <person name="Dromer F."/>
            <person name="Young S."/>
            <person name="Zeng Q."/>
            <person name="Chapman S."/>
            <person name="Gujja S."/>
            <person name="Saif S."/>
            <person name="Birren B."/>
        </authorList>
    </citation>
    <scope>NUCLEOTIDE SEQUENCE [LARGE SCALE GENOMIC DNA]</scope>
    <source>
        <strain evidence="2 3">CBS 7118</strain>
    </source>
</reference>
<feature type="region of interest" description="Disordered" evidence="1">
    <location>
        <begin position="738"/>
        <end position="757"/>
    </location>
</feature>
<accession>A0A1E3JIV5</accession>
<protein>
    <recommendedName>
        <fullName evidence="4">Myb-like domain-containing protein</fullName>
    </recommendedName>
</protein>
<feature type="compositionally biased region" description="Low complexity" evidence="1">
    <location>
        <begin position="224"/>
        <end position="247"/>
    </location>
</feature>
<feature type="compositionally biased region" description="Low complexity" evidence="1">
    <location>
        <begin position="702"/>
        <end position="715"/>
    </location>
</feature>
<dbReference type="Proteomes" id="UP000094819">
    <property type="component" value="Unassembled WGS sequence"/>
</dbReference>
<proteinExistence type="predicted"/>
<feature type="compositionally biased region" description="Low complexity" evidence="1">
    <location>
        <begin position="467"/>
        <end position="479"/>
    </location>
</feature>
<evidence type="ECO:0000256" key="1">
    <source>
        <dbReference type="SAM" id="MobiDB-lite"/>
    </source>
</evidence>
<feature type="compositionally biased region" description="Pro residues" evidence="1">
    <location>
        <begin position="503"/>
        <end position="512"/>
    </location>
</feature>
<sequence>MAARARESRALEPGQASSSSPIVIPSPAASHAQQTDHRFNPYEHPSAFLKSQSYDRAAPPSFASTSSYSPSVASSSTVIAPLSLHGRAFGWGGAHREVDTCLAPSAHIWEDFYNEFKGVHVDEDGAESRSTPTSSEPQATPHSCDEMFSSFSFFTAPEPEAPVCQPVSATDGSFPCAEFLDIPPSATSHDASMLPDLADIDFSKLDWLPDFIVPEPLPGATLQTSGASTGHRSSSSPLTSSSNELSSVMPGPDCISDSHRSGNYEHDGVVQGILSAKLNAGAPKDDEDGGACVEGNAVKSGKKHTPSNDKRLDSPIMPVTAHPDSPHQASPSTQARDHSAAMEDYPALSHVKVWATPKDREVLRFQKNVLSIATDFYIGLAALFVSPPFFFLLRNEISDWLKDETDRDVIKLGMTRASMSQDMSLQDIVNEMKELCGRLMVKENAIADSIESSNDFFPPDNTPPASEPANAANAANAAMRPPPIPRAMSPGKKRKTPGSPSTPQTPLPPSIPATPSSPARSCLFTDPNAVLATLPDPSSLPQPGKVIHGPWKTAEVDRLQGLVQISKRAEDGAPKEHVDWTWVVSNFGPSRNRHQVLIKAVELGLRQTSTHYSRRVKQKSFRDVQSPKSTKAANRELPPAWPRQSPTLAPVIMPSPYPSTGSPLLDPQRRSPSTPVPAFARPSSVYLGSPQTPKGVHRRHNSSSSSTATRTPTHTQNGIGSSIYAQPVPHISPGGYVSPGMSRRQTHPMFPGDVGSSRVMPGIAPSVVSPTAGEFGYRIQVRSGEGSSV</sequence>
<evidence type="ECO:0000313" key="2">
    <source>
        <dbReference type="EMBL" id="ODO00814.1"/>
    </source>
</evidence>
<feature type="region of interest" description="Disordered" evidence="1">
    <location>
        <begin position="280"/>
        <end position="341"/>
    </location>
</feature>
<evidence type="ECO:0008006" key="4">
    <source>
        <dbReference type="Google" id="ProtNLM"/>
    </source>
</evidence>
<comment type="caution">
    <text evidence="2">The sequence shown here is derived from an EMBL/GenBank/DDBJ whole genome shotgun (WGS) entry which is preliminary data.</text>
</comment>
<dbReference type="GeneID" id="30192354"/>
<feature type="region of interest" description="Disordered" evidence="1">
    <location>
        <begin position="1"/>
        <end position="45"/>
    </location>
</feature>
<evidence type="ECO:0000313" key="3">
    <source>
        <dbReference type="Proteomes" id="UP000094819"/>
    </source>
</evidence>
<dbReference type="RefSeq" id="XP_019033006.1">
    <property type="nucleotide sequence ID" value="XM_019175274.1"/>
</dbReference>
<dbReference type="EMBL" id="AWGH01000007">
    <property type="protein sequence ID" value="ODO00814.1"/>
    <property type="molecule type" value="Genomic_DNA"/>
</dbReference>
<feature type="compositionally biased region" description="Low complexity" evidence="1">
    <location>
        <begin position="16"/>
        <end position="30"/>
    </location>
</feature>
<name>A0A1E3JIV5_9TREE</name>
<feature type="region of interest" description="Disordered" evidence="1">
    <location>
        <begin position="219"/>
        <end position="262"/>
    </location>
</feature>
<keyword evidence="3" id="KW-1185">Reference proteome</keyword>
<gene>
    <name evidence="2" type="ORF">L198_03141</name>
</gene>
<feature type="compositionally biased region" description="Basic and acidic residues" evidence="1">
    <location>
        <begin position="1"/>
        <end position="10"/>
    </location>
</feature>
<dbReference type="AlphaFoldDB" id="A0A1E3JIV5"/>
<feature type="region of interest" description="Disordered" evidence="1">
    <location>
        <begin position="613"/>
        <end position="727"/>
    </location>
</feature>
<feature type="region of interest" description="Disordered" evidence="1">
    <location>
        <begin position="451"/>
        <end position="522"/>
    </location>
</feature>
<organism evidence="2 3">
    <name type="scientific">Cryptococcus wingfieldii CBS 7118</name>
    <dbReference type="NCBI Taxonomy" id="1295528"/>
    <lineage>
        <taxon>Eukaryota</taxon>
        <taxon>Fungi</taxon>
        <taxon>Dikarya</taxon>
        <taxon>Basidiomycota</taxon>
        <taxon>Agaricomycotina</taxon>
        <taxon>Tremellomycetes</taxon>
        <taxon>Tremellales</taxon>
        <taxon>Cryptococcaceae</taxon>
        <taxon>Cryptococcus</taxon>
    </lineage>
</organism>